<feature type="compositionally biased region" description="Polar residues" evidence="1">
    <location>
        <begin position="22"/>
        <end position="39"/>
    </location>
</feature>
<keyword evidence="3" id="KW-1185">Reference proteome</keyword>
<evidence type="ECO:0000313" key="3">
    <source>
        <dbReference type="Proteomes" id="UP001318860"/>
    </source>
</evidence>
<sequence>MNPSKDYDQHSRGQDLERSMPPSVNDNPTMCSGNPSNNYSANSRIHAVAHYSFCHLRQRIHLLHLLLQLRNPKHHRLIRLHLRHMLLLSPP</sequence>
<protein>
    <submittedName>
        <fullName evidence="2">Uncharacterized protein</fullName>
    </submittedName>
</protein>
<name>A0ABR0WVA4_REHGL</name>
<proteinExistence type="predicted"/>
<dbReference type="EMBL" id="JABTTQ020000008">
    <property type="protein sequence ID" value="KAK6150858.1"/>
    <property type="molecule type" value="Genomic_DNA"/>
</dbReference>
<dbReference type="Proteomes" id="UP001318860">
    <property type="component" value="Unassembled WGS sequence"/>
</dbReference>
<evidence type="ECO:0000256" key="1">
    <source>
        <dbReference type="SAM" id="MobiDB-lite"/>
    </source>
</evidence>
<feature type="region of interest" description="Disordered" evidence="1">
    <location>
        <begin position="1"/>
        <end position="39"/>
    </location>
</feature>
<accession>A0ABR0WVA4</accession>
<reference evidence="2 3" key="1">
    <citation type="journal article" date="2021" name="Comput. Struct. Biotechnol. J.">
        <title>De novo genome assembly of the potent medicinal plant Rehmannia glutinosa using nanopore technology.</title>
        <authorList>
            <person name="Ma L."/>
            <person name="Dong C."/>
            <person name="Song C."/>
            <person name="Wang X."/>
            <person name="Zheng X."/>
            <person name="Niu Y."/>
            <person name="Chen S."/>
            <person name="Feng W."/>
        </authorList>
    </citation>
    <scope>NUCLEOTIDE SEQUENCE [LARGE SCALE GENOMIC DNA]</scope>
    <source>
        <strain evidence="2">DH-2019</strain>
    </source>
</reference>
<comment type="caution">
    <text evidence="2">The sequence shown here is derived from an EMBL/GenBank/DDBJ whole genome shotgun (WGS) entry which is preliminary data.</text>
</comment>
<organism evidence="2 3">
    <name type="scientific">Rehmannia glutinosa</name>
    <name type="common">Chinese foxglove</name>
    <dbReference type="NCBI Taxonomy" id="99300"/>
    <lineage>
        <taxon>Eukaryota</taxon>
        <taxon>Viridiplantae</taxon>
        <taxon>Streptophyta</taxon>
        <taxon>Embryophyta</taxon>
        <taxon>Tracheophyta</taxon>
        <taxon>Spermatophyta</taxon>
        <taxon>Magnoliopsida</taxon>
        <taxon>eudicotyledons</taxon>
        <taxon>Gunneridae</taxon>
        <taxon>Pentapetalae</taxon>
        <taxon>asterids</taxon>
        <taxon>lamiids</taxon>
        <taxon>Lamiales</taxon>
        <taxon>Orobanchaceae</taxon>
        <taxon>Rehmannieae</taxon>
        <taxon>Rehmannia</taxon>
    </lineage>
</organism>
<feature type="compositionally biased region" description="Basic and acidic residues" evidence="1">
    <location>
        <begin position="1"/>
        <end position="18"/>
    </location>
</feature>
<evidence type="ECO:0000313" key="2">
    <source>
        <dbReference type="EMBL" id="KAK6150858.1"/>
    </source>
</evidence>
<gene>
    <name evidence="2" type="ORF">DH2020_015790</name>
</gene>